<dbReference type="PROSITE" id="PS50042">
    <property type="entry name" value="CNMP_BINDING_3"/>
    <property type="match status" value="1"/>
</dbReference>
<dbReference type="InterPro" id="IPR000595">
    <property type="entry name" value="cNMP-bd_dom"/>
</dbReference>
<proteinExistence type="predicted"/>
<keyword evidence="3" id="KW-1185">Reference proteome</keyword>
<feature type="domain" description="Cyclic nucleotide-binding" evidence="1">
    <location>
        <begin position="1"/>
        <end position="76"/>
    </location>
</feature>
<reference evidence="2" key="1">
    <citation type="submission" date="2022-10" db="EMBL/GenBank/DDBJ databases">
        <title>Chitinophaga sp. nov., isolated from soil.</title>
        <authorList>
            <person name="Jeon C.O."/>
        </authorList>
    </citation>
    <scope>NUCLEOTIDE SEQUENCE</scope>
    <source>
        <strain evidence="2">R8</strain>
    </source>
</reference>
<evidence type="ECO:0000259" key="1">
    <source>
        <dbReference type="PROSITE" id="PS50042"/>
    </source>
</evidence>
<dbReference type="EMBL" id="CP107006">
    <property type="protein sequence ID" value="UYQ94924.1"/>
    <property type="molecule type" value="Genomic_DNA"/>
</dbReference>
<dbReference type="Pfam" id="PF00027">
    <property type="entry name" value="cNMP_binding"/>
    <property type="match status" value="1"/>
</dbReference>
<evidence type="ECO:0000313" key="3">
    <source>
        <dbReference type="Proteomes" id="UP001162741"/>
    </source>
</evidence>
<gene>
    <name evidence="2" type="ORF">MKQ68_07435</name>
</gene>
<dbReference type="InterPro" id="IPR014710">
    <property type="entry name" value="RmlC-like_jellyroll"/>
</dbReference>
<dbReference type="RefSeq" id="WP_264282741.1">
    <property type="nucleotide sequence ID" value="NZ_CP107006.1"/>
</dbReference>
<dbReference type="SUPFAM" id="SSF51206">
    <property type="entry name" value="cAMP-binding domain-like"/>
    <property type="match status" value="1"/>
</dbReference>
<dbReference type="Proteomes" id="UP001162741">
    <property type="component" value="Chromosome"/>
</dbReference>
<accession>A0ABY6J5G2</accession>
<organism evidence="2 3">
    <name type="scientific">Chitinophaga horti</name>
    <dbReference type="NCBI Taxonomy" id="2920382"/>
    <lineage>
        <taxon>Bacteria</taxon>
        <taxon>Pseudomonadati</taxon>
        <taxon>Bacteroidota</taxon>
        <taxon>Chitinophagia</taxon>
        <taxon>Chitinophagales</taxon>
        <taxon>Chitinophagaceae</taxon>
        <taxon>Chitinophaga</taxon>
    </lineage>
</organism>
<name>A0ABY6J5G2_9BACT</name>
<dbReference type="InterPro" id="IPR018490">
    <property type="entry name" value="cNMP-bd_dom_sf"/>
</dbReference>
<evidence type="ECO:0000313" key="2">
    <source>
        <dbReference type="EMBL" id="UYQ94924.1"/>
    </source>
</evidence>
<dbReference type="Gene3D" id="2.60.120.10">
    <property type="entry name" value="Jelly Rolls"/>
    <property type="match status" value="1"/>
</dbReference>
<protein>
    <submittedName>
        <fullName evidence="2">Cyclic nucleotide-binding domain-containing protein</fullName>
    </submittedName>
</protein>
<sequence length="154" mass="17984">MEQGKLVEKLYFLNSGIVRLAREHRGMDFTLGMISSQEFISTPLYLTNGVPSSCSLETLTEVEVLEWGKQEVDFIMKELHHGQEVFWSLMERVMTWVQDNQVDALCLSAEERYQKLMDEQPEVIRDVPVKYIASFLNIHQDSLSRIRKQTRQKS</sequence>